<evidence type="ECO:0000256" key="1">
    <source>
        <dbReference type="SAM" id="SignalP"/>
    </source>
</evidence>
<evidence type="ECO:0000313" key="3">
    <source>
        <dbReference type="Proteomes" id="UP000808349"/>
    </source>
</evidence>
<accession>A0A9D7SDJ1</accession>
<feature type="chain" id="PRO_5038538526" description="Lipoprotein" evidence="1">
    <location>
        <begin position="21"/>
        <end position="179"/>
    </location>
</feature>
<dbReference type="Proteomes" id="UP000808349">
    <property type="component" value="Unassembled WGS sequence"/>
</dbReference>
<dbReference type="PROSITE" id="PS51257">
    <property type="entry name" value="PROKAR_LIPOPROTEIN"/>
    <property type="match status" value="1"/>
</dbReference>
<reference evidence="2 3" key="1">
    <citation type="submission" date="2020-10" db="EMBL/GenBank/DDBJ databases">
        <title>Connecting structure to function with the recovery of over 1000 high-quality activated sludge metagenome-assembled genomes encoding full-length rRNA genes using long-read sequencing.</title>
        <authorList>
            <person name="Singleton C.M."/>
            <person name="Petriglieri F."/>
            <person name="Kristensen J.M."/>
            <person name="Kirkegaard R.H."/>
            <person name="Michaelsen T.Y."/>
            <person name="Andersen M.H."/>
            <person name="Karst S.M."/>
            <person name="Dueholm M.S."/>
            <person name="Nielsen P.H."/>
            <person name="Albertsen M."/>
        </authorList>
    </citation>
    <scope>NUCLEOTIDE SEQUENCE [LARGE SCALE GENOMIC DNA]</scope>
    <source>
        <strain evidence="2">Ribe_18-Q3-R11-54_BAT3C.373</strain>
    </source>
</reference>
<gene>
    <name evidence="2" type="ORF">IPO85_17155</name>
</gene>
<protein>
    <recommendedName>
        <fullName evidence="4">Lipoprotein</fullName>
    </recommendedName>
</protein>
<comment type="caution">
    <text evidence="2">The sequence shown here is derived from an EMBL/GenBank/DDBJ whole genome shotgun (WGS) entry which is preliminary data.</text>
</comment>
<feature type="signal peptide" evidence="1">
    <location>
        <begin position="1"/>
        <end position="20"/>
    </location>
</feature>
<dbReference type="EMBL" id="JADKFW010000017">
    <property type="protein sequence ID" value="MBK9719209.1"/>
    <property type="molecule type" value="Genomic_DNA"/>
</dbReference>
<dbReference type="AlphaFoldDB" id="A0A9D7SDJ1"/>
<evidence type="ECO:0000313" key="2">
    <source>
        <dbReference type="EMBL" id="MBK9719209.1"/>
    </source>
</evidence>
<organism evidence="2 3">
    <name type="scientific">Candidatus Defluviibacterium haderslevense</name>
    <dbReference type="NCBI Taxonomy" id="2981993"/>
    <lineage>
        <taxon>Bacteria</taxon>
        <taxon>Pseudomonadati</taxon>
        <taxon>Bacteroidota</taxon>
        <taxon>Saprospiria</taxon>
        <taxon>Saprospirales</taxon>
        <taxon>Saprospiraceae</taxon>
        <taxon>Candidatus Defluviibacterium</taxon>
    </lineage>
</organism>
<sequence length="179" mass="20549">MKYLISTVLLLLIYSCIKDATFDENGFFGEGQAVLNGETWKGKTGVFKSRNYCSPDTCIGILIYKFNEFGELRGKILIDYVSLKIGRFQLNPIEPFYLDTFNRISYSEFISDGDVVTGTYILKNPSSDYYIEIKELNKQNGDIRGSFRAKVVRDTSFIGKFPDTINIEDGNFYGRINWR</sequence>
<name>A0A9D7SDJ1_9BACT</name>
<evidence type="ECO:0008006" key="4">
    <source>
        <dbReference type="Google" id="ProtNLM"/>
    </source>
</evidence>
<keyword evidence="1" id="KW-0732">Signal</keyword>
<proteinExistence type="predicted"/>